<evidence type="ECO:0000256" key="4">
    <source>
        <dbReference type="ARBA" id="ARBA00022679"/>
    </source>
</evidence>
<evidence type="ECO:0000256" key="7">
    <source>
        <dbReference type="SAM" id="MobiDB-lite"/>
    </source>
</evidence>
<evidence type="ECO:0000313" key="10">
    <source>
        <dbReference type="EMBL" id="CED82445.1"/>
    </source>
</evidence>
<dbReference type="GO" id="GO:0000455">
    <property type="term" value="P:enzyme-directed rRNA pseudouridine synthesis"/>
    <property type="evidence" value="ECO:0007669"/>
    <property type="project" value="UniProtKB-UniRule"/>
</dbReference>
<feature type="binding site" evidence="6">
    <location>
        <position position="205"/>
    </location>
    <ligand>
        <name>S-adenosyl-L-methionine</name>
        <dbReference type="ChEBI" id="CHEBI:59789"/>
    </ligand>
</feature>
<dbReference type="HAMAP" id="MF_01116">
    <property type="entry name" value="TSR3"/>
    <property type="match status" value="1"/>
</dbReference>
<dbReference type="InterPro" id="IPR007177">
    <property type="entry name" value="Tsr3_C"/>
</dbReference>
<dbReference type="PANTHER" id="PTHR20426">
    <property type="entry name" value="RIBOSOME BIOGENESIS PROTEIN TSR3 HOMOLOG"/>
    <property type="match status" value="1"/>
</dbReference>
<dbReference type="AlphaFoldDB" id="A0A0F7SPN3"/>
<evidence type="ECO:0000256" key="2">
    <source>
        <dbReference type="ARBA" id="ARBA00022517"/>
    </source>
</evidence>
<keyword evidence="1 6" id="KW-0963">Cytoplasm</keyword>
<keyword evidence="4 6" id="KW-0808">Transferase</keyword>
<comment type="catalytic activity">
    <reaction evidence="6">
        <text>an N(1)-methylpseudouridine in rRNA + S-adenosyl-L-methionine = N(1)-methyl-N(3)-[(3S)-3-amino-3-carboxypropyl]pseudouridine in rRNA + S-methyl-5'-thioadenosine + H(+)</text>
        <dbReference type="Rhea" id="RHEA:63296"/>
        <dbReference type="Rhea" id="RHEA-COMP:11634"/>
        <dbReference type="Rhea" id="RHEA-COMP:16310"/>
        <dbReference type="ChEBI" id="CHEBI:15378"/>
        <dbReference type="ChEBI" id="CHEBI:17509"/>
        <dbReference type="ChEBI" id="CHEBI:59789"/>
        <dbReference type="ChEBI" id="CHEBI:74890"/>
        <dbReference type="ChEBI" id="CHEBI:146234"/>
        <dbReference type="EC" id="2.5.1.157"/>
    </reaction>
</comment>
<feature type="binding site" evidence="6">
    <location>
        <position position="167"/>
    </location>
    <ligand>
        <name>S-adenosyl-L-methionine</name>
        <dbReference type="ChEBI" id="CHEBI:59789"/>
    </ligand>
</feature>
<comment type="function">
    <text evidence="6">Aminocarboxypropyltransferase that catalyzes the aminocarboxypropyl transfer on pseudouridine at position 1191 (Psi1191) in 18S rRNA. It constitutes the last step in biosynthesis of the hypermodified N1-methyl-N3-(3-amino-3-carboxypropyl) pseudouridine (m1acp3-Psi) conserved in eukaryotic 18S rRNA.</text>
</comment>
<name>A0A0F7SPN3_PHARH</name>
<dbReference type="Pfam" id="PF04068">
    <property type="entry name" value="Fer4_RLI"/>
    <property type="match status" value="1"/>
</dbReference>
<dbReference type="GO" id="GO:1904047">
    <property type="term" value="F:S-adenosyl-L-methionine binding"/>
    <property type="evidence" value="ECO:0007669"/>
    <property type="project" value="UniProtKB-UniRule"/>
</dbReference>
<feature type="compositionally biased region" description="Basic and acidic residues" evidence="7">
    <location>
        <begin position="35"/>
        <end position="44"/>
    </location>
</feature>
<protein>
    <recommendedName>
        <fullName evidence="6">18S rRNA aminocarboxypropyltransferase</fullName>
        <ecNumber evidence="6">2.5.1.157</ecNumber>
    </recommendedName>
</protein>
<dbReference type="GO" id="GO:0005634">
    <property type="term" value="C:nucleus"/>
    <property type="evidence" value="ECO:0007669"/>
    <property type="project" value="UniProtKB-SubCell"/>
</dbReference>
<keyword evidence="5 6" id="KW-0949">S-adenosyl-L-methionine</keyword>
<dbReference type="InterPro" id="IPR022968">
    <property type="entry name" value="Tsr3-like"/>
</dbReference>
<dbReference type="PANTHER" id="PTHR20426:SF0">
    <property type="entry name" value="18S RRNA AMINOCARBOXYPROPYLTRANSFERASE"/>
    <property type="match status" value="1"/>
</dbReference>
<evidence type="ECO:0000256" key="1">
    <source>
        <dbReference type="ARBA" id="ARBA00022490"/>
    </source>
</evidence>
<proteinExistence type="inferred from homology"/>
<feature type="region of interest" description="Disordered" evidence="7">
    <location>
        <begin position="1"/>
        <end position="100"/>
    </location>
</feature>
<keyword evidence="2 6" id="KW-0690">Ribosome biogenesis</keyword>
<evidence type="ECO:0000259" key="8">
    <source>
        <dbReference type="Pfam" id="PF04034"/>
    </source>
</evidence>
<keyword evidence="3 6" id="KW-0698">rRNA processing</keyword>
<accession>A0A0F7SPN3</accession>
<gene>
    <name evidence="6" type="primary">TSR3</name>
</gene>
<feature type="compositionally biased region" description="Acidic residues" evidence="7">
    <location>
        <begin position="66"/>
        <end position="96"/>
    </location>
</feature>
<feature type="compositionally biased region" description="Gly residues" evidence="7">
    <location>
        <begin position="8"/>
        <end position="34"/>
    </location>
</feature>
<keyword evidence="6" id="KW-0539">Nucleus</keyword>
<comment type="catalytic activity">
    <reaction evidence="6">
        <text>N(1)-methylpseudouridine(1191) in yeast 18S rRNA + S-adenosyl-L-methionine = N(1)-methyl-N(3)-[(3S)-3-amino-3-carboxypropyl]pseudouridine(1191) in yeast 18S rRNA + S-methyl-5'-thioadenosine + H(+)</text>
        <dbReference type="Rhea" id="RHEA:63300"/>
        <dbReference type="Rhea" id="RHEA-COMP:13852"/>
        <dbReference type="Rhea" id="RHEA-COMP:16309"/>
        <dbReference type="ChEBI" id="CHEBI:15378"/>
        <dbReference type="ChEBI" id="CHEBI:17509"/>
        <dbReference type="ChEBI" id="CHEBI:59789"/>
        <dbReference type="ChEBI" id="CHEBI:74890"/>
        <dbReference type="ChEBI" id="CHEBI:146234"/>
    </reaction>
</comment>
<evidence type="ECO:0000256" key="5">
    <source>
        <dbReference type="ARBA" id="ARBA00022691"/>
    </source>
</evidence>
<comment type="similarity">
    <text evidence="6">Belongs to the TDD superfamily. TSR3 family.</text>
</comment>
<sequence length="244" mass="26424">MGKPSKSRGGGGNASRGGRGRGRGGGGGSRGGRGPLRDKYHVDQGGRPASAVDDVGPQRFANEASSGDEDEDEDDEEEESGSGEEDDSDAESDGSDELTSIDVPVGMWDFDHCDPKRCSGKKLSRLNLIKQLRVGARFRGVVMTPKGTKPVSLEDRDIVLASGLAVVECSWARLEEVPWGKIRSPNERLLPYLIATNPVNYGKPWRLNCVEALAAAFYLTGFPKEAELLLSKFSWGHSFWKVNE</sequence>
<feature type="binding site" evidence="6">
    <location>
        <position position="190"/>
    </location>
    <ligand>
        <name>S-adenosyl-L-methionine</name>
        <dbReference type="ChEBI" id="CHEBI:59789"/>
    </ligand>
</feature>
<evidence type="ECO:0000259" key="9">
    <source>
        <dbReference type="Pfam" id="PF04068"/>
    </source>
</evidence>
<feature type="binding site" evidence="6">
    <location>
        <position position="119"/>
    </location>
    <ligand>
        <name>S-adenosyl-L-methionine</name>
        <dbReference type="ChEBI" id="CHEBI:59789"/>
    </ligand>
</feature>
<evidence type="ECO:0000256" key="3">
    <source>
        <dbReference type="ARBA" id="ARBA00022552"/>
    </source>
</evidence>
<feature type="domain" description="16S/18S rRNA aminocarboxypropyltransferase Tsr3 C-terminal" evidence="8">
    <location>
        <begin position="141"/>
        <end position="244"/>
    </location>
</feature>
<feature type="domain" description="RNase L inhibitor RLI-like possible metal-binding" evidence="9">
    <location>
        <begin position="104"/>
        <end position="136"/>
    </location>
</feature>
<evidence type="ECO:0000256" key="6">
    <source>
        <dbReference type="HAMAP-Rule" id="MF_03146"/>
    </source>
</evidence>
<dbReference type="EC" id="2.5.1.157" evidence="6"/>
<reference evidence="10" key="1">
    <citation type="submission" date="2014-08" db="EMBL/GenBank/DDBJ databases">
        <authorList>
            <person name="Sharma Rahul"/>
            <person name="Thines Marco"/>
        </authorList>
    </citation>
    <scope>NUCLEOTIDE SEQUENCE</scope>
</reference>
<organism evidence="10">
    <name type="scientific">Phaffia rhodozyma</name>
    <name type="common">Yeast</name>
    <name type="synonym">Xanthophyllomyces dendrorhous</name>
    <dbReference type="NCBI Taxonomy" id="264483"/>
    <lineage>
        <taxon>Eukaryota</taxon>
        <taxon>Fungi</taxon>
        <taxon>Dikarya</taxon>
        <taxon>Basidiomycota</taxon>
        <taxon>Agaricomycotina</taxon>
        <taxon>Tremellomycetes</taxon>
        <taxon>Cystofilobasidiales</taxon>
        <taxon>Mrakiaceae</taxon>
        <taxon>Phaffia</taxon>
    </lineage>
</organism>
<dbReference type="InterPro" id="IPR007209">
    <property type="entry name" value="RNaseL-inhib-like_metal-bd_dom"/>
</dbReference>
<dbReference type="GO" id="GO:0106388">
    <property type="term" value="F:rRNA small subunit aminocarboxypropyltransferase activity"/>
    <property type="evidence" value="ECO:0007669"/>
    <property type="project" value="UniProtKB-EC"/>
</dbReference>
<dbReference type="Pfam" id="PF04034">
    <property type="entry name" value="Ribo_biogen_C"/>
    <property type="match status" value="1"/>
</dbReference>
<dbReference type="GO" id="GO:0005737">
    <property type="term" value="C:cytoplasm"/>
    <property type="evidence" value="ECO:0007669"/>
    <property type="project" value="UniProtKB-SubCell"/>
</dbReference>
<comment type="subcellular location">
    <subcellularLocation>
        <location evidence="6">Cytoplasm</location>
    </subcellularLocation>
    <subcellularLocation>
        <location evidence="6">Nucleus</location>
    </subcellularLocation>
</comment>
<dbReference type="GO" id="GO:0030490">
    <property type="term" value="P:maturation of SSU-rRNA"/>
    <property type="evidence" value="ECO:0007669"/>
    <property type="project" value="TreeGrafter"/>
</dbReference>
<dbReference type="EMBL" id="LN483124">
    <property type="protein sequence ID" value="CED82445.1"/>
    <property type="molecule type" value="Genomic_DNA"/>
</dbReference>